<sequence length="56" mass="6244">MEWHKAAPRTVLGHLRGHCGGLKKPDLKRRFHANRNEPVFDPAPGGYFCIGTNTGM</sequence>
<evidence type="ECO:0000313" key="1">
    <source>
        <dbReference type="EMBL" id="EGA95059.1"/>
    </source>
</evidence>
<dbReference type="EMBL" id="ADLQ01000028">
    <property type="protein sequence ID" value="EGA95059.1"/>
    <property type="molecule type" value="Genomic_DNA"/>
</dbReference>
<organism evidence="1 2">
    <name type="scientific">Clostridium symbiosum (strain WAL-14163)</name>
    <dbReference type="NCBI Taxonomy" id="742740"/>
    <lineage>
        <taxon>Bacteria</taxon>
        <taxon>Bacillati</taxon>
        <taxon>Bacillota</taxon>
        <taxon>Clostridia</taxon>
        <taxon>Lachnospirales</taxon>
        <taxon>Lachnospiraceae</taxon>
        <taxon>Otoolea</taxon>
    </lineage>
</organism>
<protein>
    <submittedName>
        <fullName evidence="1">Uncharacterized protein</fullName>
    </submittedName>
</protein>
<keyword evidence="2" id="KW-1185">Reference proteome</keyword>
<proteinExistence type="predicted"/>
<evidence type="ECO:0000313" key="2">
    <source>
        <dbReference type="Proteomes" id="UP000002970"/>
    </source>
</evidence>
<reference evidence="1 2" key="1">
    <citation type="submission" date="2010-12" db="EMBL/GenBank/DDBJ databases">
        <title>The Genome Sequence of Clostridium symbiosum strain WAL-14163.</title>
        <authorList>
            <person name="Earl A."/>
            <person name="Ward D."/>
            <person name="Feldgarden M."/>
            <person name="Gevers D."/>
            <person name="Finegold S.M."/>
            <person name="Summanen P.H."/>
            <person name="Molitoris D.R."/>
            <person name="Vaisanen M.L."/>
            <person name="Daigneault M."/>
            <person name="Young S.K."/>
            <person name="Zeng Q."/>
            <person name="Gargeya S."/>
            <person name="Fitzgerald M."/>
            <person name="Haas B."/>
            <person name="Abouelleil A."/>
            <person name="Alvarado L."/>
            <person name="Arachchi H.M."/>
            <person name="Berlin A."/>
            <person name="Brown A."/>
            <person name="Chapman S.B."/>
            <person name="Chen Z."/>
            <person name="Dunbar C."/>
            <person name="Freedman E."/>
            <person name="Gearin G."/>
            <person name="Gellesch M."/>
            <person name="Goldberg J."/>
            <person name="Griggs A."/>
            <person name="Gujja S."/>
            <person name="Heilman E."/>
            <person name="Heiman D."/>
            <person name="Howarth C."/>
            <person name="Larson L."/>
            <person name="Lui A."/>
            <person name="MacDonald P.J.P."/>
            <person name="Mehta T."/>
            <person name="Montmayeur A."/>
            <person name="Murphy C."/>
            <person name="Neiman D."/>
            <person name="Pearson M."/>
            <person name="Priest M."/>
            <person name="Roberts A."/>
            <person name="Saif S."/>
            <person name="Shea T."/>
            <person name="Shenoy N."/>
            <person name="Sisk P."/>
            <person name="Stolte C."/>
            <person name="Sykes S."/>
            <person name="White J."/>
            <person name="Yandava C."/>
            <person name="Nusbaum C."/>
            <person name="Birren B."/>
        </authorList>
    </citation>
    <scope>NUCLEOTIDE SEQUENCE [LARGE SCALE GENOMIC DNA]</scope>
    <source>
        <strain evidence="1 2">WAL-14163</strain>
    </source>
</reference>
<dbReference type="HOGENOM" id="CLU_3006341_0_0_9"/>
<dbReference type="Proteomes" id="UP000002970">
    <property type="component" value="Unassembled WGS sequence"/>
</dbReference>
<name>E7GJH4_CLOS6</name>
<dbReference type="AlphaFoldDB" id="E7GJH4"/>
<accession>E7GJH4</accession>
<gene>
    <name evidence="1" type="ORF">HMPREF9474_01067</name>
</gene>
<comment type="caution">
    <text evidence="1">The sequence shown here is derived from an EMBL/GenBank/DDBJ whole genome shotgun (WGS) entry which is preliminary data.</text>
</comment>